<dbReference type="EMBL" id="KN840438">
    <property type="protein sequence ID" value="KIP12759.1"/>
    <property type="molecule type" value="Genomic_DNA"/>
</dbReference>
<evidence type="ECO:0000313" key="3">
    <source>
        <dbReference type="Proteomes" id="UP000053257"/>
    </source>
</evidence>
<organism evidence="2 3">
    <name type="scientific">Phlebiopsis gigantea (strain 11061_1 CR5-6)</name>
    <name type="common">White-rot fungus</name>
    <name type="synonym">Peniophora gigantea</name>
    <dbReference type="NCBI Taxonomy" id="745531"/>
    <lineage>
        <taxon>Eukaryota</taxon>
        <taxon>Fungi</taxon>
        <taxon>Dikarya</taxon>
        <taxon>Basidiomycota</taxon>
        <taxon>Agaricomycotina</taxon>
        <taxon>Agaricomycetes</taxon>
        <taxon>Polyporales</taxon>
        <taxon>Phanerochaetaceae</taxon>
        <taxon>Phlebiopsis</taxon>
    </lineage>
</organism>
<sequence length="136" mass="16012">MDVPAHEIIVVPGVGQPGRDELRQQCYDLRVEVFHREQGFSVEDEFDQYDEAATHVLLRLTPSLTPVGTIRVTRPAGTYYKLTRLVVRKDYRRFRFGRELVEFHREWVRQDARAAGQPEARIHCHSQLYVRPFYAK</sequence>
<dbReference type="CDD" id="cd04301">
    <property type="entry name" value="NAT_SF"/>
    <property type="match status" value="1"/>
</dbReference>
<dbReference type="Proteomes" id="UP000053257">
    <property type="component" value="Unassembled WGS sequence"/>
</dbReference>
<dbReference type="OrthoDB" id="329272at2759"/>
<accession>A0A0C3P463</accession>
<dbReference type="Pfam" id="PF13444">
    <property type="entry name" value="Acetyltransf_5"/>
    <property type="match status" value="1"/>
</dbReference>
<name>A0A0C3P463_PHLG1</name>
<protein>
    <recommendedName>
        <fullName evidence="1">N-acetyltransferase domain-containing protein</fullName>
    </recommendedName>
</protein>
<dbReference type="GO" id="GO:0006048">
    <property type="term" value="P:UDP-N-acetylglucosamine biosynthetic process"/>
    <property type="evidence" value="ECO:0007669"/>
    <property type="project" value="UniProtKB-UniPathway"/>
</dbReference>
<evidence type="ECO:0000259" key="1">
    <source>
        <dbReference type="PROSITE" id="PS51186"/>
    </source>
</evidence>
<gene>
    <name evidence="2" type="ORF">PHLGIDRAFT_97410</name>
</gene>
<reference evidence="2 3" key="1">
    <citation type="journal article" date="2014" name="PLoS Genet.">
        <title>Analysis of the Phlebiopsis gigantea genome, transcriptome and secretome provides insight into its pioneer colonization strategies of wood.</title>
        <authorList>
            <person name="Hori C."/>
            <person name="Ishida T."/>
            <person name="Igarashi K."/>
            <person name="Samejima M."/>
            <person name="Suzuki H."/>
            <person name="Master E."/>
            <person name="Ferreira P."/>
            <person name="Ruiz-Duenas F.J."/>
            <person name="Held B."/>
            <person name="Canessa P."/>
            <person name="Larrondo L.F."/>
            <person name="Schmoll M."/>
            <person name="Druzhinina I.S."/>
            <person name="Kubicek C.P."/>
            <person name="Gaskell J.A."/>
            <person name="Kersten P."/>
            <person name="St John F."/>
            <person name="Glasner J."/>
            <person name="Sabat G."/>
            <person name="Splinter BonDurant S."/>
            <person name="Syed K."/>
            <person name="Yadav J."/>
            <person name="Mgbeahuruike A.C."/>
            <person name="Kovalchuk A."/>
            <person name="Asiegbu F.O."/>
            <person name="Lackner G."/>
            <person name="Hoffmeister D."/>
            <person name="Rencoret J."/>
            <person name="Gutierrez A."/>
            <person name="Sun H."/>
            <person name="Lindquist E."/>
            <person name="Barry K."/>
            <person name="Riley R."/>
            <person name="Grigoriev I.V."/>
            <person name="Henrissat B."/>
            <person name="Kues U."/>
            <person name="Berka R.M."/>
            <person name="Martinez A.T."/>
            <person name="Covert S.F."/>
            <person name="Blanchette R.A."/>
            <person name="Cullen D."/>
        </authorList>
    </citation>
    <scope>NUCLEOTIDE SEQUENCE [LARGE SCALE GENOMIC DNA]</scope>
    <source>
        <strain evidence="2 3">11061_1 CR5-6</strain>
    </source>
</reference>
<dbReference type="HOGENOM" id="CLU_056607_6_0_1"/>
<keyword evidence="3" id="KW-1185">Reference proteome</keyword>
<dbReference type="InterPro" id="IPR000182">
    <property type="entry name" value="GNAT_dom"/>
</dbReference>
<dbReference type="InterPro" id="IPR016181">
    <property type="entry name" value="Acyl_CoA_acyltransferase"/>
</dbReference>
<dbReference type="PROSITE" id="PS51186">
    <property type="entry name" value="GNAT"/>
    <property type="match status" value="1"/>
</dbReference>
<dbReference type="GO" id="GO:0016747">
    <property type="term" value="F:acyltransferase activity, transferring groups other than amino-acyl groups"/>
    <property type="evidence" value="ECO:0007669"/>
    <property type="project" value="InterPro"/>
</dbReference>
<feature type="domain" description="N-acetyltransferase" evidence="1">
    <location>
        <begin position="13"/>
        <end position="136"/>
    </location>
</feature>
<dbReference type="UniPathway" id="UPA00113">
    <property type="reaction ID" value="UER00529"/>
</dbReference>
<dbReference type="SUPFAM" id="SSF55729">
    <property type="entry name" value="Acyl-CoA N-acyltransferases (Nat)"/>
    <property type="match status" value="1"/>
</dbReference>
<evidence type="ECO:0000313" key="2">
    <source>
        <dbReference type="EMBL" id="KIP12759.1"/>
    </source>
</evidence>
<dbReference type="Gene3D" id="3.40.630.30">
    <property type="match status" value="1"/>
</dbReference>
<dbReference type="AlphaFoldDB" id="A0A0C3P463"/>
<proteinExistence type="predicted"/>